<evidence type="ECO:0000256" key="1">
    <source>
        <dbReference type="SAM" id="MobiDB-lite"/>
    </source>
</evidence>
<dbReference type="GO" id="GO:0005975">
    <property type="term" value="P:carbohydrate metabolic process"/>
    <property type="evidence" value="ECO:0007669"/>
    <property type="project" value="InterPro"/>
</dbReference>
<sequence>MEATPGRHVPGSIGDSTRIGLPQSPESTSSKRLRFWTIEELNTIRRLKAEGHSDRNIARELGRSVSMVREARYRGSGNMRLPWREEDVEELKSLRAEGMKWSDLAARFGRTVPSVMVKGREVLQSKSNRYVCQPGSRRRPWSESDIEKLKALKVTGLAFAAISRELGRNISSVHRKWEGILACRQYGAKERNLFTEAEDSKLASLYSQGASWKSIQAAMPSRTIYSLSRRAAKLKILRERTRLWSLQEENELLRLRRLGTPLRDLILQLPGRSKDSCSHKLRSLLANEVSSGDEEPESRIPDIFPLYRLNAPIADQIADLEAKRTTPLSRHHLADTNVINGNAGTMQPTLFRFLVCLVWPACLVRAVRSGLADYVDPLIGTEGATPGSAIAGGNSFPGASLPWGMAKVGIDTSYLGVPNGTAVDCNAGFSPLGNVTAVSMMHVSGTGGVPSYGLISQMPLLGDLNNVNLADNTTYWQNRTFEEEVAKVGYFKTKLSNGVQINLAASNHSGILRYHFPQVSDSTSNNSVSSDSPIQSMQLSSGPESRDVHVLVDLTHVLPGYSQPSYSQKFRNGDLHIRSGPDGVPSYFGSATYTGAWSQPQSQTLFFCGNFTQSSNLEPTLDYVTINNADAIPGAGTFTWSYSPVQGPDFVKRPIPRSYSDVVAYDGSGMGIGALFSWKRTGANASADHTIESRVGISYVSADQACKHSAKEVPSSITFEDAVAQAQDEWESKILNSIEVINDGHETSGNDTLKRMLYSALYQTGLLPTDKTGENPYWDTSEGQPYYDDHYTIWDTYRTVMPLYHLLFTNTYTRVLSGLISIFTNEGYLPAGRIANWNGRVQGGTHADMVLADAYVKSVMAANGKQGRNEIGEIVDWHEAFKAVVNDADNLPVRNEDSVTFDGATKEGRGALDDYLTLRYVTRNHTRSISRGVEYSQNDFAIYSFAKGLKASEAGRFRDRADWWQNQWNPGANTTLEGVGNFTGFPGARNSDGSWNFTAYDPLTCGGCGWNDDIYEAKVWETAFSAAPHDMAKIIELMGGDQEFLKRLDASFLPGFGTSVGANNDAGSALFNPGNEPSFMTPFLYNYVPGYHWKTVNQTRAIVDDFYSTEKNGYPGNIDAGALPSWLVFNMIGLYPVAAQPIYLLGAPRFSSLKIRLFPGTAQATWLSITAENFSDKSWYPQKVLWNDQELDRSWITHSELGAGGNITFVMGEEPKQWDLGERPPSLSPWPQ</sequence>
<feature type="domain" description="Myb-like" evidence="2">
    <location>
        <begin position="137"/>
        <end position="183"/>
    </location>
</feature>
<feature type="domain" description="Myb-like" evidence="2">
    <location>
        <begin position="190"/>
        <end position="237"/>
    </location>
</feature>
<feature type="region of interest" description="Disordered" evidence="1">
    <location>
        <begin position="1"/>
        <end position="27"/>
    </location>
</feature>
<organism evidence="3 4">
    <name type="scientific">Pseudocercospora eumusae</name>
    <dbReference type="NCBI Taxonomy" id="321146"/>
    <lineage>
        <taxon>Eukaryota</taxon>
        <taxon>Fungi</taxon>
        <taxon>Dikarya</taxon>
        <taxon>Ascomycota</taxon>
        <taxon>Pezizomycotina</taxon>
        <taxon>Dothideomycetes</taxon>
        <taxon>Dothideomycetidae</taxon>
        <taxon>Mycosphaerellales</taxon>
        <taxon>Mycosphaerellaceae</taxon>
        <taxon>Pseudocercospora</taxon>
    </lineage>
</organism>
<dbReference type="InterPro" id="IPR005887">
    <property type="entry name" value="GH92_a_mannosidase_put"/>
</dbReference>
<reference evidence="3 4" key="1">
    <citation type="submission" date="2015-07" db="EMBL/GenBank/DDBJ databases">
        <title>Comparative genomics of the Sigatoka disease complex on banana suggests a link between parallel evolutionary changes in Pseudocercospora fijiensis and Pseudocercospora eumusae and increased virulence on the banana host.</title>
        <authorList>
            <person name="Chang T.-C."/>
            <person name="Salvucci A."/>
            <person name="Crous P.W."/>
            <person name="Stergiopoulos I."/>
        </authorList>
    </citation>
    <scope>NUCLEOTIDE SEQUENCE [LARGE SCALE GENOMIC DNA]</scope>
    <source>
        <strain evidence="3 4">CBS 114824</strain>
    </source>
</reference>
<dbReference type="GO" id="GO:0005829">
    <property type="term" value="C:cytosol"/>
    <property type="evidence" value="ECO:0007669"/>
    <property type="project" value="TreeGrafter"/>
</dbReference>
<dbReference type="InterPro" id="IPR041371">
    <property type="entry name" value="GH92_N"/>
</dbReference>
<dbReference type="SUPFAM" id="SSF48208">
    <property type="entry name" value="Six-hairpin glycosidases"/>
    <property type="match status" value="1"/>
</dbReference>
<dbReference type="InterPro" id="IPR050883">
    <property type="entry name" value="PNGase"/>
</dbReference>
<dbReference type="Gene3D" id="2.70.98.10">
    <property type="match status" value="1"/>
</dbReference>
<dbReference type="Proteomes" id="UP000070133">
    <property type="component" value="Unassembled WGS sequence"/>
</dbReference>
<dbReference type="InterPro" id="IPR001005">
    <property type="entry name" value="SANT/Myb"/>
</dbReference>
<feature type="region of interest" description="Disordered" evidence="1">
    <location>
        <begin position="522"/>
        <end position="542"/>
    </location>
</feature>
<dbReference type="Pfam" id="PF07971">
    <property type="entry name" value="Glyco_hydro_92"/>
    <property type="match status" value="1"/>
</dbReference>
<dbReference type="PANTHER" id="PTHR12143:SF44">
    <property type="entry name" value="GLYCOSYL HYDROLASE FAMILY 92 DOMAIN-CONTAINING PROTEIN"/>
    <property type="match status" value="1"/>
</dbReference>
<feature type="compositionally biased region" description="Low complexity" evidence="1">
    <location>
        <begin position="522"/>
        <end position="532"/>
    </location>
</feature>
<evidence type="ECO:0000313" key="4">
    <source>
        <dbReference type="Proteomes" id="UP000070133"/>
    </source>
</evidence>
<gene>
    <name evidence="3" type="ORF">AC578_8823</name>
</gene>
<dbReference type="SMART" id="SM00717">
    <property type="entry name" value="SANT"/>
    <property type="match status" value="4"/>
</dbReference>
<dbReference type="FunFam" id="1.20.1050.60:FF:000002">
    <property type="entry name" value="Glycosyl hydrolase family 92"/>
    <property type="match status" value="1"/>
</dbReference>
<dbReference type="InterPro" id="IPR008928">
    <property type="entry name" value="6-hairpin_glycosidase_sf"/>
</dbReference>
<dbReference type="Gene3D" id="1.20.1610.10">
    <property type="entry name" value="alpha-1,2-mannosidases domains"/>
    <property type="match status" value="1"/>
</dbReference>
<dbReference type="NCBIfam" id="TIGR01180">
    <property type="entry name" value="aman2_put"/>
    <property type="match status" value="1"/>
</dbReference>
<feature type="domain" description="Myb-like" evidence="2">
    <location>
        <begin position="79"/>
        <end position="125"/>
    </location>
</feature>
<dbReference type="STRING" id="321146.A0A139H4Y0"/>
<dbReference type="GO" id="GO:0006516">
    <property type="term" value="P:glycoprotein catabolic process"/>
    <property type="evidence" value="ECO:0007669"/>
    <property type="project" value="TreeGrafter"/>
</dbReference>
<dbReference type="GO" id="GO:0000224">
    <property type="term" value="F:peptide-N4-(N-acetyl-beta-glucosaminyl)asparagine amidase activity"/>
    <property type="evidence" value="ECO:0007669"/>
    <property type="project" value="TreeGrafter"/>
</dbReference>
<dbReference type="AlphaFoldDB" id="A0A139H4Y0"/>
<proteinExistence type="predicted"/>
<dbReference type="FunFam" id="3.30.2080.10:FF:000001">
    <property type="entry name" value="Alpha-1,2-mannosidase subfamily"/>
    <property type="match status" value="1"/>
</dbReference>
<accession>A0A139H4Y0</accession>
<dbReference type="InterPro" id="IPR012939">
    <property type="entry name" value="Glyco_hydro_92"/>
</dbReference>
<dbReference type="GO" id="GO:0005634">
    <property type="term" value="C:nucleus"/>
    <property type="evidence" value="ECO:0007669"/>
    <property type="project" value="TreeGrafter"/>
</dbReference>
<dbReference type="Pfam" id="PF17678">
    <property type="entry name" value="Glyco_hydro_92N"/>
    <property type="match status" value="1"/>
</dbReference>
<feature type="compositionally biased region" description="Polar residues" evidence="1">
    <location>
        <begin position="533"/>
        <end position="542"/>
    </location>
</feature>
<dbReference type="PANTHER" id="PTHR12143">
    <property type="entry name" value="PEPTIDE N-GLYCANASE PNGASE -RELATED"/>
    <property type="match status" value="1"/>
</dbReference>
<feature type="domain" description="Myb-like" evidence="2">
    <location>
        <begin position="240"/>
        <end position="287"/>
    </location>
</feature>
<evidence type="ECO:0000259" key="2">
    <source>
        <dbReference type="SMART" id="SM00717"/>
    </source>
</evidence>
<name>A0A139H4Y0_9PEZI</name>
<protein>
    <recommendedName>
        <fullName evidence="2">Myb-like domain-containing protein</fullName>
    </recommendedName>
</protein>
<dbReference type="OrthoDB" id="449263at2759"/>
<comment type="caution">
    <text evidence="3">The sequence shown here is derived from an EMBL/GenBank/DDBJ whole genome shotgun (WGS) entry which is preliminary data.</text>
</comment>
<dbReference type="Gene3D" id="1.20.1050.60">
    <property type="entry name" value="alpha-1,2-mannosidase"/>
    <property type="match status" value="1"/>
</dbReference>
<dbReference type="Gene3D" id="3.30.2080.10">
    <property type="entry name" value="GH92 mannosidase domain"/>
    <property type="match status" value="1"/>
</dbReference>
<dbReference type="InterPro" id="IPR014718">
    <property type="entry name" value="GH-type_carb-bd"/>
</dbReference>
<dbReference type="EMBL" id="LFZN01000143">
    <property type="protein sequence ID" value="KXS97429.1"/>
    <property type="molecule type" value="Genomic_DNA"/>
</dbReference>
<dbReference type="GO" id="GO:0030246">
    <property type="term" value="F:carbohydrate binding"/>
    <property type="evidence" value="ECO:0007669"/>
    <property type="project" value="InterPro"/>
</dbReference>
<evidence type="ECO:0000313" key="3">
    <source>
        <dbReference type="EMBL" id="KXS97429.1"/>
    </source>
</evidence>
<keyword evidence="4" id="KW-1185">Reference proteome</keyword>